<gene>
    <name evidence="1" type="ORF">JETT_1879</name>
</gene>
<dbReference type="Pfam" id="PF16258">
    <property type="entry name" value="DUF4912"/>
    <property type="match status" value="1"/>
</dbReference>
<dbReference type="EMBL" id="SULG01000034">
    <property type="protein sequence ID" value="TLD41862.1"/>
    <property type="molecule type" value="Genomic_DNA"/>
</dbReference>
<protein>
    <recommendedName>
        <fullName evidence="3">DUF4912 domain-containing protein</fullName>
    </recommendedName>
</protein>
<dbReference type="AlphaFoldDB" id="A0A533QB13"/>
<evidence type="ECO:0000313" key="2">
    <source>
        <dbReference type="Proteomes" id="UP000319783"/>
    </source>
</evidence>
<name>A0A533QB13_9BACT</name>
<evidence type="ECO:0008006" key="3">
    <source>
        <dbReference type="Google" id="ProtNLM"/>
    </source>
</evidence>
<comment type="caution">
    <text evidence="1">The sequence shown here is derived from an EMBL/GenBank/DDBJ whole genome shotgun (WGS) entry which is preliminary data.</text>
</comment>
<organism evidence="1 2">
    <name type="scientific">Candidatus Jettenia ecosi</name>
    <dbReference type="NCBI Taxonomy" id="2494326"/>
    <lineage>
        <taxon>Bacteria</taxon>
        <taxon>Pseudomonadati</taxon>
        <taxon>Planctomycetota</taxon>
        <taxon>Candidatus Brocadiia</taxon>
        <taxon>Candidatus Brocadiales</taxon>
        <taxon>Candidatus Brocadiaceae</taxon>
        <taxon>Candidatus Jettenia</taxon>
    </lineage>
</organism>
<sequence length="320" mass="36708">MDKKIIKEIFFLTLEVIKAICGILWKKVKDYIRLIWNRFFGMADISSHGEAPEQEWGVTNEDMWPDMQEIPSEELKKSPYRTGEKETVSVPAIPELPGIPEEKQQEQEVAGKDKPVSDYEAAYDREKEVQHVLEEKKVFSPQITPELPVGYQDNQIVLMARDPSYLFTYWEIRKNVRDTVLSTLGALARNVKMVVRVYDVTNIIFNGNNANTCFDIEIPAGAQSWYIYADKPDTSFCVDIGFLTPNGTFRILARSNIIRTPPAGVSEVIDREWMYIEELYKKAFIPVGLGISESVFERAHKDWQEMLKEAISSPANLSRT</sequence>
<reference evidence="1 2" key="1">
    <citation type="submission" date="2019-04" db="EMBL/GenBank/DDBJ databases">
        <title>Genome of a novel bacterium Candidatus Jettenia ecosi reconstructed from metagenome of an anammox bioreactor.</title>
        <authorList>
            <person name="Mardanov A.V."/>
            <person name="Beletsky A.V."/>
            <person name="Ravin N.V."/>
            <person name="Botchkova E.A."/>
            <person name="Litti Y.V."/>
            <person name="Nozhevnikova A.N."/>
        </authorList>
    </citation>
    <scope>NUCLEOTIDE SEQUENCE [LARGE SCALE GENOMIC DNA]</scope>
    <source>
        <strain evidence="1">J2</strain>
    </source>
</reference>
<dbReference type="Proteomes" id="UP000319783">
    <property type="component" value="Unassembled WGS sequence"/>
</dbReference>
<dbReference type="InterPro" id="IPR032585">
    <property type="entry name" value="DUF4912"/>
</dbReference>
<accession>A0A533QB13</accession>
<evidence type="ECO:0000313" key="1">
    <source>
        <dbReference type="EMBL" id="TLD41862.1"/>
    </source>
</evidence>
<proteinExistence type="predicted"/>